<protein>
    <recommendedName>
        <fullName evidence="3">F-box domain-containing protein</fullName>
    </recommendedName>
</protein>
<evidence type="ECO:0000313" key="2">
    <source>
        <dbReference type="Proteomes" id="UP000717328"/>
    </source>
</evidence>
<keyword evidence="2" id="KW-1185">Reference proteome</keyword>
<dbReference type="AlphaFoldDB" id="A0A9P7FSV5"/>
<dbReference type="SUPFAM" id="SSF52047">
    <property type="entry name" value="RNI-like"/>
    <property type="match status" value="1"/>
</dbReference>
<evidence type="ECO:0000313" key="1">
    <source>
        <dbReference type="EMBL" id="KAG5637508.1"/>
    </source>
</evidence>
<accession>A0A9P7FSV5</accession>
<sequence length="402" mass="45326">MHRCLLIPEIVSMICQQCDYPSRPTLAALARTCQLFSEPALQCLWEEVEGLAHLIRCMPADLWKFVDGTNPHQHLEAVHYVGVSNGVSLVSAALFRWPNLQNVRVSEMSAAAYKHLAGLPTLESLTIELSEESNIAAPFTLPLAWDTPPFPALQRLMLQYFDISFCAQMLENLSTTLSLSSMVLSFRRGTTPSRWKQITSVLKRRLEPTLLSYLVMHDNTHTPIEQDNLQFAVTESPIGFEHLEPLLSFCNMEVAQLSPFYGFSLDDHSIERIAKAWPRLCILGLSGHSERPHNTLHSLAHLAKYCRVLDLISISVDACVACSPSTPRVYSNAPLHLQVRNSPIDDVEMVTLYLYDVFPRFDTLYTDDAADQEPDQEAGYRAKWVGVAENMRFLRALGRIEP</sequence>
<evidence type="ECO:0008006" key="3">
    <source>
        <dbReference type="Google" id="ProtNLM"/>
    </source>
</evidence>
<name>A0A9P7FSV5_9AGAR</name>
<dbReference type="InterPro" id="IPR032675">
    <property type="entry name" value="LRR_dom_sf"/>
</dbReference>
<gene>
    <name evidence="1" type="ORF">H0H81_004334</name>
</gene>
<dbReference type="Proteomes" id="UP000717328">
    <property type="component" value="Unassembled WGS sequence"/>
</dbReference>
<proteinExistence type="predicted"/>
<reference evidence="1" key="1">
    <citation type="submission" date="2021-02" db="EMBL/GenBank/DDBJ databases">
        <authorList>
            <person name="Nieuwenhuis M."/>
            <person name="Van De Peppel L.J.J."/>
        </authorList>
    </citation>
    <scope>NUCLEOTIDE SEQUENCE</scope>
    <source>
        <strain evidence="1">D49</strain>
    </source>
</reference>
<dbReference type="EMBL" id="JABCKI010005824">
    <property type="protein sequence ID" value="KAG5637508.1"/>
    <property type="molecule type" value="Genomic_DNA"/>
</dbReference>
<organism evidence="1 2">
    <name type="scientific">Sphagnurus paluster</name>
    <dbReference type="NCBI Taxonomy" id="117069"/>
    <lineage>
        <taxon>Eukaryota</taxon>
        <taxon>Fungi</taxon>
        <taxon>Dikarya</taxon>
        <taxon>Basidiomycota</taxon>
        <taxon>Agaricomycotina</taxon>
        <taxon>Agaricomycetes</taxon>
        <taxon>Agaricomycetidae</taxon>
        <taxon>Agaricales</taxon>
        <taxon>Tricholomatineae</taxon>
        <taxon>Lyophyllaceae</taxon>
        <taxon>Sphagnurus</taxon>
    </lineage>
</organism>
<dbReference type="Gene3D" id="3.80.10.10">
    <property type="entry name" value="Ribonuclease Inhibitor"/>
    <property type="match status" value="1"/>
</dbReference>
<reference evidence="1" key="2">
    <citation type="submission" date="2021-10" db="EMBL/GenBank/DDBJ databases">
        <title>Phylogenomics reveals ancestral predisposition of the termite-cultivated fungus Termitomyces towards a domesticated lifestyle.</title>
        <authorList>
            <person name="Auxier B."/>
            <person name="Grum-Grzhimaylo A."/>
            <person name="Cardenas M.E."/>
            <person name="Lodge J.D."/>
            <person name="Laessoe T."/>
            <person name="Pedersen O."/>
            <person name="Smith M.E."/>
            <person name="Kuyper T.W."/>
            <person name="Franco-Molano E.A."/>
            <person name="Baroni T.J."/>
            <person name="Aanen D.K."/>
        </authorList>
    </citation>
    <scope>NUCLEOTIDE SEQUENCE</scope>
    <source>
        <strain evidence="1">D49</strain>
    </source>
</reference>
<dbReference type="OrthoDB" id="3067012at2759"/>
<comment type="caution">
    <text evidence="1">The sequence shown here is derived from an EMBL/GenBank/DDBJ whole genome shotgun (WGS) entry which is preliminary data.</text>
</comment>